<feature type="compositionally biased region" description="Basic residues" evidence="1">
    <location>
        <begin position="11"/>
        <end position="25"/>
    </location>
</feature>
<reference evidence="2" key="1">
    <citation type="submission" date="2012-04" db="EMBL/GenBank/DDBJ databases">
        <title>The Genome Sequence of Loa loa.</title>
        <authorList>
            <consortium name="The Broad Institute Genome Sequencing Platform"/>
            <consortium name="Broad Institute Genome Sequencing Center for Infectious Disease"/>
            <person name="Nutman T.B."/>
            <person name="Fink D.L."/>
            <person name="Russ C."/>
            <person name="Young S."/>
            <person name="Zeng Q."/>
            <person name="Gargeya S."/>
            <person name="Alvarado L."/>
            <person name="Berlin A."/>
            <person name="Chapman S.B."/>
            <person name="Chen Z."/>
            <person name="Freedman E."/>
            <person name="Gellesch M."/>
            <person name="Goldberg J."/>
            <person name="Griggs A."/>
            <person name="Gujja S."/>
            <person name="Heilman E.R."/>
            <person name="Heiman D."/>
            <person name="Howarth C."/>
            <person name="Mehta T."/>
            <person name="Neiman D."/>
            <person name="Pearson M."/>
            <person name="Roberts A."/>
            <person name="Saif S."/>
            <person name="Shea T."/>
            <person name="Shenoy N."/>
            <person name="Sisk P."/>
            <person name="Stolte C."/>
            <person name="Sykes S."/>
            <person name="White J."/>
            <person name="Yandava C."/>
            <person name="Haas B."/>
            <person name="Henn M.R."/>
            <person name="Nusbaum C."/>
            <person name="Birren B."/>
        </authorList>
    </citation>
    <scope>NUCLEOTIDE SEQUENCE [LARGE SCALE GENOMIC DNA]</scope>
</reference>
<reference evidence="3" key="2">
    <citation type="submission" date="2016-11" db="UniProtKB">
        <authorList>
            <consortium name="WormBaseParasite"/>
        </authorList>
    </citation>
    <scope>IDENTIFICATION</scope>
</reference>
<sequence>MSLHDDVTSPRRLHNQKPGKKKKTVKNQLAGQEIFENSKTEISNYHSTGISASATHTPSEINLEKKGGDVNLELLNGVAEMRLKNKVEKEDEDDTLFNVDPIMPDMDLPSLCLNAKTE</sequence>
<evidence type="ECO:0000313" key="2">
    <source>
        <dbReference type="Proteomes" id="UP000095285"/>
    </source>
</evidence>
<accession>A0A1I7VR14</accession>
<evidence type="ECO:0000313" key="3">
    <source>
        <dbReference type="WBParaSite" id="EN70_530"/>
    </source>
</evidence>
<proteinExistence type="predicted"/>
<feature type="region of interest" description="Disordered" evidence="1">
    <location>
        <begin position="1"/>
        <end position="31"/>
    </location>
</feature>
<organism evidence="2 3">
    <name type="scientific">Loa loa</name>
    <name type="common">Eye worm</name>
    <name type="synonym">Filaria loa</name>
    <dbReference type="NCBI Taxonomy" id="7209"/>
    <lineage>
        <taxon>Eukaryota</taxon>
        <taxon>Metazoa</taxon>
        <taxon>Ecdysozoa</taxon>
        <taxon>Nematoda</taxon>
        <taxon>Chromadorea</taxon>
        <taxon>Rhabditida</taxon>
        <taxon>Spirurina</taxon>
        <taxon>Spiruromorpha</taxon>
        <taxon>Filarioidea</taxon>
        <taxon>Onchocercidae</taxon>
        <taxon>Loa</taxon>
    </lineage>
</organism>
<name>A0A1I7VR14_LOALO</name>
<evidence type="ECO:0000256" key="1">
    <source>
        <dbReference type="SAM" id="MobiDB-lite"/>
    </source>
</evidence>
<dbReference type="AlphaFoldDB" id="A0A1I7VR14"/>
<dbReference type="WBParaSite" id="EN70_530">
    <property type="protein sequence ID" value="EN70_530"/>
    <property type="gene ID" value="EN70_530"/>
</dbReference>
<keyword evidence="2" id="KW-1185">Reference proteome</keyword>
<protein>
    <submittedName>
        <fullName evidence="3">Uncharacterized protein</fullName>
    </submittedName>
</protein>
<dbReference type="Proteomes" id="UP000095285">
    <property type="component" value="Unassembled WGS sequence"/>
</dbReference>